<feature type="coiled-coil region" evidence="4">
    <location>
        <begin position="177"/>
        <end position="236"/>
    </location>
</feature>
<gene>
    <name evidence="6" type="ORF">AM506_08435</name>
</gene>
<evidence type="ECO:0000313" key="6">
    <source>
        <dbReference type="EMBL" id="KPL60082.1"/>
    </source>
</evidence>
<evidence type="ECO:0000256" key="4">
    <source>
        <dbReference type="SAM" id="Coils"/>
    </source>
</evidence>
<dbReference type="Gene3D" id="1.10.490.10">
    <property type="entry name" value="Globins"/>
    <property type="match status" value="1"/>
</dbReference>
<dbReference type="InterPro" id="IPR004089">
    <property type="entry name" value="MCPsignal_dom"/>
</dbReference>
<dbReference type="GO" id="GO:0019825">
    <property type="term" value="F:oxygen binding"/>
    <property type="evidence" value="ECO:0007669"/>
    <property type="project" value="InterPro"/>
</dbReference>
<dbReference type="GO" id="GO:0004888">
    <property type="term" value="F:transmembrane signaling receptor activity"/>
    <property type="evidence" value="ECO:0007669"/>
    <property type="project" value="InterPro"/>
</dbReference>
<keyword evidence="4" id="KW-0175">Coiled coil</keyword>
<evidence type="ECO:0000256" key="1">
    <source>
        <dbReference type="ARBA" id="ARBA00023224"/>
    </source>
</evidence>
<evidence type="ECO:0000259" key="5">
    <source>
        <dbReference type="PROSITE" id="PS50111"/>
    </source>
</evidence>
<dbReference type="GO" id="GO:0016020">
    <property type="term" value="C:membrane"/>
    <property type="evidence" value="ECO:0007669"/>
    <property type="project" value="InterPro"/>
</dbReference>
<dbReference type="InterPro" id="IPR004090">
    <property type="entry name" value="Chemotax_Me-accpt_rcpt"/>
</dbReference>
<dbReference type="OrthoDB" id="266313at2"/>
<dbReference type="Pfam" id="PF11563">
    <property type="entry name" value="Protoglobin"/>
    <property type="match status" value="1"/>
</dbReference>
<comment type="caution">
    <text evidence="6">The sequence shown here is derived from an EMBL/GenBank/DDBJ whole genome shotgun (WGS) entry which is preliminary data.</text>
</comment>
<dbReference type="InterPro" id="IPR039379">
    <property type="entry name" value="Protoglobin_sensor_dom"/>
</dbReference>
<dbReference type="Proteomes" id="UP000050398">
    <property type="component" value="Unassembled WGS sequence"/>
</dbReference>
<dbReference type="InterPro" id="IPR044398">
    <property type="entry name" value="Globin-sensor_dom"/>
</dbReference>
<dbReference type="SMART" id="SM00283">
    <property type="entry name" value="MA"/>
    <property type="match status" value="1"/>
</dbReference>
<dbReference type="GO" id="GO:0020037">
    <property type="term" value="F:heme binding"/>
    <property type="evidence" value="ECO:0007669"/>
    <property type="project" value="InterPro"/>
</dbReference>
<dbReference type="eggNOG" id="COG0840">
    <property type="taxonomic scope" value="Bacteria"/>
</dbReference>
<keyword evidence="1 3" id="KW-0807">Transducer</keyword>
<dbReference type="PATRIC" id="fig|218284.4.peg.3313"/>
<evidence type="ECO:0000256" key="2">
    <source>
        <dbReference type="ARBA" id="ARBA00029447"/>
    </source>
</evidence>
<organism evidence="6 7">
    <name type="scientific">Rossellomorea vietnamensis</name>
    <dbReference type="NCBI Taxonomy" id="218284"/>
    <lineage>
        <taxon>Bacteria</taxon>
        <taxon>Bacillati</taxon>
        <taxon>Bacillota</taxon>
        <taxon>Bacilli</taxon>
        <taxon>Bacillales</taxon>
        <taxon>Bacillaceae</taxon>
        <taxon>Rossellomorea</taxon>
    </lineage>
</organism>
<dbReference type="Pfam" id="PF00015">
    <property type="entry name" value="MCPsignal"/>
    <property type="match status" value="1"/>
</dbReference>
<feature type="domain" description="Methyl-accepting transducer" evidence="5">
    <location>
        <begin position="180"/>
        <end position="423"/>
    </location>
</feature>
<name>A0A0N8GH21_9BACI</name>
<dbReference type="SUPFAM" id="SSF58104">
    <property type="entry name" value="Methyl-accepting chemotaxis protein (MCP) signaling domain"/>
    <property type="match status" value="1"/>
</dbReference>
<dbReference type="AlphaFoldDB" id="A0A0N8GH21"/>
<dbReference type="GO" id="GO:0006935">
    <property type="term" value="P:chemotaxis"/>
    <property type="evidence" value="ECO:0007669"/>
    <property type="project" value="InterPro"/>
</dbReference>
<reference evidence="6 7" key="1">
    <citation type="submission" date="2015-08" db="EMBL/GenBank/DDBJ databases">
        <title>Draft Genome Sequence of Bacillus vietnamensis UCD-SED5.</title>
        <authorList>
            <person name="Lee R.D."/>
            <person name="Jospin G."/>
            <person name="Lang J.M."/>
            <person name="Coil D.A."/>
            <person name="Eisen J.A."/>
        </authorList>
    </citation>
    <scope>NUCLEOTIDE SEQUENCE [LARGE SCALE GENOMIC DNA]</scope>
    <source>
        <strain evidence="6 7">UCD-SED5</strain>
    </source>
</reference>
<evidence type="ECO:0000313" key="7">
    <source>
        <dbReference type="Proteomes" id="UP000050398"/>
    </source>
</evidence>
<dbReference type="InterPro" id="IPR009050">
    <property type="entry name" value="Globin-like_sf"/>
</dbReference>
<dbReference type="PRINTS" id="PR00260">
    <property type="entry name" value="CHEMTRNSDUCR"/>
</dbReference>
<dbReference type="GO" id="GO:0007165">
    <property type="term" value="P:signal transduction"/>
    <property type="evidence" value="ECO:0007669"/>
    <property type="project" value="UniProtKB-KW"/>
</dbReference>
<dbReference type="InterPro" id="IPR012292">
    <property type="entry name" value="Globin/Proto"/>
</dbReference>
<dbReference type="PANTHER" id="PTHR32089">
    <property type="entry name" value="METHYL-ACCEPTING CHEMOTAXIS PROTEIN MCPB"/>
    <property type="match status" value="1"/>
</dbReference>
<accession>A0A0N8GH21</accession>
<dbReference type="EMBL" id="LIXZ01000005">
    <property type="protein sequence ID" value="KPL60082.1"/>
    <property type="molecule type" value="Genomic_DNA"/>
</dbReference>
<dbReference type="CDD" id="cd01068">
    <property type="entry name" value="globin_sensor"/>
    <property type="match status" value="1"/>
</dbReference>
<dbReference type="PROSITE" id="PS50111">
    <property type="entry name" value="CHEMOTAXIS_TRANSDUC_2"/>
    <property type="match status" value="1"/>
</dbReference>
<proteinExistence type="inferred from homology"/>
<dbReference type="RefSeq" id="WP_060672051.1">
    <property type="nucleotide sequence ID" value="NZ_LIXZ01000005.1"/>
</dbReference>
<sequence>MAVLFSRKPKTEPVVVPQSNVIVLNDQKLNERLHYMQFQEHHLQELKEILPVYDQISDSLLDTVLDHLYKHPSLVEIAENHSSRERLKAVFNDYFRSLFSGELNDEYFSMRERMGKTHNRNGVTIDWFISTYTTIQHLLIPKIVELFQNEPSKLASVLVAIDHGIHLDASIVSEYYIQSRMDELETLHEENQALQLEMLNMNTELGSSLSQTEQSLNETAQKAESIRAESENTEKSSKNLLQLSKMNKDQTDHMIESFGVITEQINTLLNEIQGVKNIAEQITPLSNSIQQIAEQTNLLALNASIEAARAGNEGRGFAVVASEVRKLAEDSKELSTSIHQLVNESNKQIGVVSNRVRNMTDLTENSRKEIGDVQSGIMTVQMEMENYMDMFKRNQSELNHIVEAIKKINHTTDELVQFASTIIQKINK</sequence>
<protein>
    <recommendedName>
        <fullName evidence="5">Methyl-accepting transducer domain-containing protein</fullName>
    </recommendedName>
</protein>
<dbReference type="SUPFAM" id="SSF46458">
    <property type="entry name" value="Globin-like"/>
    <property type="match status" value="1"/>
</dbReference>
<dbReference type="PANTHER" id="PTHR32089:SF118">
    <property type="entry name" value="HEME-BASED AEROTACTIC TRANSDUCER HEMAT"/>
    <property type="match status" value="1"/>
</dbReference>
<comment type="similarity">
    <text evidence="2">Belongs to the methyl-accepting chemotaxis (MCP) protein family.</text>
</comment>
<evidence type="ECO:0000256" key="3">
    <source>
        <dbReference type="PROSITE-ProRule" id="PRU00284"/>
    </source>
</evidence>
<dbReference type="Gene3D" id="1.10.287.950">
    <property type="entry name" value="Methyl-accepting chemotaxis protein"/>
    <property type="match status" value="1"/>
</dbReference>